<dbReference type="OrthoDB" id="9952554at2"/>
<keyword evidence="2" id="KW-1185">Reference proteome</keyword>
<evidence type="ECO:0000313" key="2">
    <source>
        <dbReference type="Proteomes" id="UP000044071"/>
    </source>
</evidence>
<sequence length="149" mass="16591">MRTKFTHFSNNFEIACKKIESDANFQPDINNKDLMALVRDNEGNARHTPRRSALAIQRSDIKPADSCAIYQIKIAKKGPIDEDLDLPVWHIDDSAVILVNGKGDLSLHSKENAEKGCFDSPVTHLSPNDFLNCSTLHPAPLDTYAGPQY</sequence>
<reference evidence="1 2" key="1">
    <citation type="submission" date="2014-06" db="EMBL/GenBank/DDBJ databases">
        <authorList>
            <person name="Urmite Genomes Urmite Genomes"/>
        </authorList>
    </citation>
    <scope>NUCLEOTIDE SEQUENCE [LARGE SCALE GENOMIC DNA]</scope>
</reference>
<name>A0A078KZN8_9GAMM</name>
<gene>
    <name evidence="1" type="ORF">BN59_01525</name>
</gene>
<dbReference type="AlphaFoldDB" id="A0A078KZN8"/>
<protein>
    <submittedName>
        <fullName evidence="1">Uncharacterized protein</fullName>
    </submittedName>
</protein>
<dbReference type="RefSeq" id="WP_043873825.1">
    <property type="nucleotide sequence ID" value="NZ_CCVW01000002.1"/>
</dbReference>
<accession>A0A078KZN8</accession>
<evidence type="ECO:0000313" key="1">
    <source>
        <dbReference type="EMBL" id="CDZ77243.1"/>
    </source>
</evidence>
<organism evidence="1 2">
    <name type="scientific">Legionella massiliensis</name>
    <dbReference type="NCBI Taxonomy" id="1034943"/>
    <lineage>
        <taxon>Bacteria</taxon>
        <taxon>Pseudomonadati</taxon>
        <taxon>Pseudomonadota</taxon>
        <taxon>Gammaproteobacteria</taxon>
        <taxon>Legionellales</taxon>
        <taxon>Legionellaceae</taxon>
        <taxon>Legionella</taxon>
    </lineage>
</organism>
<proteinExistence type="predicted"/>
<dbReference type="EMBL" id="CCSB01000002">
    <property type="protein sequence ID" value="CDZ77243.1"/>
    <property type="molecule type" value="Genomic_DNA"/>
</dbReference>
<dbReference type="Proteomes" id="UP000044071">
    <property type="component" value="Unassembled WGS sequence"/>
</dbReference>